<dbReference type="RefSeq" id="WP_157677041.1">
    <property type="nucleotide sequence ID" value="NZ_LT629688.1"/>
</dbReference>
<reference evidence="2 3" key="1">
    <citation type="submission" date="2016-10" db="EMBL/GenBank/DDBJ databases">
        <authorList>
            <person name="de Groot N.N."/>
        </authorList>
    </citation>
    <scope>NUCLEOTIDE SEQUENCE [LARGE SCALE GENOMIC DNA]</scope>
    <source>
        <strain evidence="2 3">MON 2.2</strain>
    </source>
</reference>
<dbReference type="InterPro" id="IPR019278">
    <property type="entry name" value="DICT_dom"/>
</dbReference>
<dbReference type="OrthoDB" id="9800334at2"/>
<feature type="domain" description="DICT" evidence="1">
    <location>
        <begin position="16"/>
        <end position="127"/>
    </location>
</feature>
<evidence type="ECO:0000313" key="2">
    <source>
        <dbReference type="EMBL" id="SDD85193.1"/>
    </source>
</evidence>
<evidence type="ECO:0000313" key="3">
    <source>
        <dbReference type="Proteomes" id="UP000198546"/>
    </source>
</evidence>
<dbReference type="Proteomes" id="UP000198546">
    <property type="component" value="Chromosome i"/>
</dbReference>
<sequence length="217" mass="23530">MTSSDTVVSVFDDVLAQFPGLEVHQFHKSTLLGLSWAIEDEFCARADRPVLVAAFQKAEFWERSRERWTSLAKISHQTLVIADFEDLGAEPDVNLTTVPVAPGSPMSREWIVVCDATDLPAALIARELPGQSTVPDRKREFEAFWTTELDVVRAASRASAQIAAAAGAPVAAPLLYHLAEQPVSGSVSASAVSRLFNRIVVYLDRATTGPLPLPSMA</sequence>
<proteinExistence type="predicted"/>
<name>A0A1G6Y5E0_9ACTN</name>
<dbReference type="Pfam" id="PF10069">
    <property type="entry name" value="DICT"/>
    <property type="match status" value="1"/>
</dbReference>
<protein>
    <submittedName>
        <fullName evidence="2">DICT domain-containing protein</fullName>
    </submittedName>
</protein>
<accession>A0A1G6Y5E0</accession>
<keyword evidence="3" id="KW-1185">Reference proteome</keyword>
<dbReference type="AlphaFoldDB" id="A0A1G6Y5E0"/>
<dbReference type="EMBL" id="LT629688">
    <property type="protein sequence ID" value="SDD85193.1"/>
    <property type="molecule type" value="Genomic_DNA"/>
</dbReference>
<organism evidence="2 3">
    <name type="scientific">Auraticoccus monumenti</name>
    <dbReference type="NCBI Taxonomy" id="675864"/>
    <lineage>
        <taxon>Bacteria</taxon>
        <taxon>Bacillati</taxon>
        <taxon>Actinomycetota</taxon>
        <taxon>Actinomycetes</taxon>
        <taxon>Propionibacteriales</taxon>
        <taxon>Propionibacteriaceae</taxon>
        <taxon>Auraticoccus</taxon>
    </lineage>
</organism>
<dbReference type="STRING" id="675864.SAMN04489747_1895"/>
<gene>
    <name evidence="2" type="ORF">SAMN04489747_1895</name>
</gene>
<evidence type="ECO:0000259" key="1">
    <source>
        <dbReference type="Pfam" id="PF10069"/>
    </source>
</evidence>